<protein>
    <recommendedName>
        <fullName evidence="3">Co-chaperonin GroES</fullName>
    </recommendedName>
    <alternativeName>
        <fullName evidence="3">10 kDa chaperonin</fullName>
    </alternativeName>
    <alternativeName>
        <fullName evidence="3">Chaperonin-10</fullName>
        <shortName evidence="3">Cpn10</shortName>
    </alternativeName>
</protein>
<dbReference type="PROSITE" id="PS00681">
    <property type="entry name" value="CHAPERONINS_CPN10"/>
    <property type="match status" value="1"/>
</dbReference>
<dbReference type="NCBIfam" id="NF001531">
    <property type="entry name" value="PRK00364.2-2"/>
    <property type="match status" value="1"/>
</dbReference>
<evidence type="ECO:0000256" key="4">
    <source>
        <dbReference type="RuleBase" id="RU000535"/>
    </source>
</evidence>
<evidence type="ECO:0000313" key="5">
    <source>
        <dbReference type="EMBL" id="KRN04212.1"/>
    </source>
</evidence>
<dbReference type="Proteomes" id="UP000051378">
    <property type="component" value="Unassembled WGS sequence"/>
</dbReference>
<dbReference type="Pfam" id="PF00166">
    <property type="entry name" value="Cpn10"/>
    <property type="match status" value="1"/>
</dbReference>
<keyword evidence="3" id="KW-0963">Cytoplasm</keyword>
<accession>A0A0R2DVN7</accession>
<dbReference type="NCBIfam" id="NF001534">
    <property type="entry name" value="PRK00364.2-5"/>
    <property type="match status" value="1"/>
</dbReference>
<dbReference type="PRINTS" id="PR00297">
    <property type="entry name" value="CHAPERONIN10"/>
</dbReference>
<dbReference type="GO" id="GO:0051087">
    <property type="term" value="F:protein-folding chaperone binding"/>
    <property type="evidence" value="ECO:0007669"/>
    <property type="project" value="TreeGrafter"/>
</dbReference>
<evidence type="ECO:0000256" key="3">
    <source>
        <dbReference type="HAMAP-Rule" id="MF_00580"/>
    </source>
</evidence>
<evidence type="ECO:0000256" key="2">
    <source>
        <dbReference type="ARBA" id="ARBA00023186"/>
    </source>
</evidence>
<dbReference type="GO" id="GO:0005737">
    <property type="term" value="C:cytoplasm"/>
    <property type="evidence" value="ECO:0007669"/>
    <property type="project" value="UniProtKB-SubCell"/>
</dbReference>
<dbReference type="RefSeq" id="WP_056974473.1">
    <property type="nucleotide sequence ID" value="NZ_AYZL01000016.1"/>
</dbReference>
<sequence>MLKPIADRVILKVKEDKEETVGGIVLASSAQDKPQVGEVVAVGQGARTREGQRLPMTVKVGDNVYYDKYAGTTLKYEDEEYLVLKENDILAIID</sequence>
<dbReference type="Gene3D" id="2.30.33.40">
    <property type="entry name" value="GroES chaperonin"/>
    <property type="match status" value="1"/>
</dbReference>
<evidence type="ECO:0000256" key="1">
    <source>
        <dbReference type="ARBA" id="ARBA00006975"/>
    </source>
</evidence>
<evidence type="ECO:0000313" key="6">
    <source>
        <dbReference type="Proteomes" id="UP000051378"/>
    </source>
</evidence>
<comment type="caution">
    <text evidence="5">The sequence shown here is derived from an EMBL/GenBank/DDBJ whole genome shotgun (WGS) entry which is preliminary data.</text>
</comment>
<dbReference type="PATRIC" id="fig|1423744.4.peg.316"/>
<dbReference type="EMBL" id="AYZL01000016">
    <property type="protein sequence ID" value="KRN04212.1"/>
    <property type="molecule type" value="Genomic_DNA"/>
</dbReference>
<dbReference type="HAMAP" id="MF_00580">
    <property type="entry name" value="CH10"/>
    <property type="match status" value="1"/>
</dbReference>
<dbReference type="PANTHER" id="PTHR10772:SF58">
    <property type="entry name" value="CO-CHAPERONIN GROES"/>
    <property type="match status" value="1"/>
</dbReference>
<dbReference type="GO" id="GO:0044183">
    <property type="term" value="F:protein folding chaperone"/>
    <property type="evidence" value="ECO:0007669"/>
    <property type="project" value="InterPro"/>
</dbReference>
<dbReference type="SUPFAM" id="SSF50129">
    <property type="entry name" value="GroES-like"/>
    <property type="match status" value="1"/>
</dbReference>
<gene>
    <name evidence="3" type="primary">groES</name>
    <name evidence="3" type="synonym">groS</name>
    <name evidence="5" type="ORF">FC86_GL000309</name>
</gene>
<dbReference type="SMART" id="SM00883">
    <property type="entry name" value="Cpn10"/>
    <property type="match status" value="1"/>
</dbReference>
<dbReference type="InterPro" id="IPR018369">
    <property type="entry name" value="Chaprnonin_Cpn10_CS"/>
</dbReference>
<dbReference type="GO" id="GO:0046872">
    <property type="term" value="F:metal ion binding"/>
    <property type="evidence" value="ECO:0007669"/>
    <property type="project" value="TreeGrafter"/>
</dbReference>
<comment type="function">
    <text evidence="3 4">Together with the chaperonin GroEL, plays an essential role in assisting protein folding. The GroEL-GroES system forms a nano-cage that allows encapsulation of the non-native substrate proteins and provides a physical environment optimized to promote and accelerate protein folding. GroES binds to the apical surface of the GroEL ring, thereby capping the opening of the GroEL channel.</text>
</comment>
<dbReference type="GO" id="GO:0005524">
    <property type="term" value="F:ATP binding"/>
    <property type="evidence" value="ECO:0007669"/>
    <property type="project" value="InterPro"/>
</dbReference>
<dbReference type="InterPro" id="IPR011032">
    <property type="entry name" value="GroES-like_sf"/>
</dbReference>
<proteinExistence type="inferred from homology"/>
<organism evidence="5 6">
    <name type="scientific">Holzapfeliella floricola DSM 23037 = JCM 16512</name>
    <dbReference type="NCBI Taxonomy" id="1423744"/>
    <lineage>
        <taxon>Bacteria</taxon>
        <taxon>Bacillati</taxon>
        <taxon>Bacillota</taxon>
        <taxon>Bacilli</taxon>
        <taxon>Lactobacillales</taxon>
        <taxon>Lactobacillaceae</taxon>
        <taxon>Holzapfeliella</taxon>
    </lineage>
</organism>
<dbReference type="STRING" id="1423744.FC86_GL000309"/>
<dbReference type="CDD" id="cd00320">
    <property type="entry name" value="cpn10"/>
    <property type="match status" value="1"/>
</dbReference>
<dbReference type="FunFam" id="2.30.33.40:FF:000001">
    <property type="entry name" value="10 kDa chaperonin"/>
    <property type="match status" value="1"/>
</dbReference>
<dbReference type="InterPro" id="IPR037124">
    <property type="entry name" value="Chaperonin_GroES_sf"/>
</dbReference>
<keyword evidence="2 3" id="KW-0143">Chaperone</keyword>
<comment type="subunit">
    <text evidence="3">Heptamer of 7 subunits arranged in a ring. Interacts with the chaperonin GroEL.</text>
</comment>
<dbReference type="NCBIfam" id="NF001533">
    <property type="entry name" value="PRK00364.2-4"/>
    <property type="match status" value="1"/>
</dbReference>
<dbReference type="OrthoDB" id="9806791at2"/>
<keyword evidence="6" id="KW-1185">Reference proteome</keyword>
<name>A0A0R2DVN7_9LACO</name>
<dbReference type="GO" id="GO:0051082">
    <property type="term" value="F:unfolded protein binding"/>
    <property type="evidence" value="ECO:0007669"/>
    <property type="project" value="TreeGrafter"/>
</dbReference>
<dbReference type="PANTHER" id="PTHR10772">
    <property type="entry name" value="10 KDA HEAT SHOCK PROTEIN"/>
    <property type="match status" value="1"/>
</dbReference>
<comment type="subcellular location">
    <subcellularLocation>
        <location evidence="3">Cytoplasm</location>
    </subcellularLocation>
</comment>
<dbReference type="AlphaFoldDB" id="A0A0R2DVN7"/>
<reference evidence="5 6" key="1">
    <citation type="journal article" date="2015" name="Genome Announc.">
        <title>Expanding the biotechnology potential of lactobacilli through comparative genomics of 213 strains and associated genera.</title>
        <authorList>
            <person name="Sun Z."/>
            <person name="Harris H.M."/>
            <person name="McCann A."/>
            <person name="Guo C."/>
            <person name="Argimon S."/>
            <person name="Zhang W."/>
            <person name="Yang X."/>
            <person name="Jeffery I.B."/>
            <person name="Cooney J.C."/>
            <person name="Kagawa T.F."/>
            <person name="Liu W."/>
            <person name="Song Y."/>
            <person name="Salvetti E."/>
            <person name="Wrobel A."/>
            <person name="Rasinkangas P."/>
            <person name="Parkhill J."/>
            <person name="Rea M.C."/>
            <person name="O'Sullivan O."/>
            <person name="Ritari J."/>
            <person name="Douillard F.P."/>
            <person name="Paul Ross R."/>
            <person name="Yang R."/>
            <person name="Briner A.E."/>
            <person name="Felis G.E."/>
            <person name="de Vos W.M."/>
            <person name="Barrangou R."/>
            <person name="Klaenhammer T.R."/>
            <person name="Caufield P.W."/>
            <person name="Cui Y."/>
            <person name="Zhang H."/>
            <person name="O'Toole P.W."/>
        </authorList>
    </citation>
    <scope>NUCLEOTIDE SEQUENCE [LARGE SCALE GENOMIC DNA]</scope>
    <source>
        <strain evidence="5 6">DSM 23037</strain>
    </source>
</reference>
<dbReference type="InterPro" id="IPR020818">
    <property type="entry name" value="Chaperonin_GroES"/>
</dbReference>
<comment type="similarity">
    <text evidence="1 3 4">Belongs to the GroES chaperonin family.</text>
</comment>